<evidence type="ECO:0000313" key="9">
    <source>
        <dbReference type="Proteomes" id="UP001458880"/>
    </source>
</evidence>
<sequence>MSVKLTYFNLRGRGEIIRYLLKYGGIEFEDIRIPFEDWMQVKPTLPFGQLPIYEEHGKVSNQTAAIARYLAKKIKIAGTNDWEDLELDALVDTLHDLLQKVSNFYHTKDQQHRTELEKAVLNETIPFYLARFEEIAKKNFGFLAFGRLTWADFFFVSVIEVVDGMTGKDSLQSYPNLQTVMSNVIDLSVIKEWRKERPTDLSIRCIRPNL</sequence>
<name>A0AAW1LVE2_POPJA</name>
<dbReference type="AlphaFoldDB" id="A0AAW1LVE2"/>
<dbReference type="CDD" id="cd03192">
    <property type="entry name" value="GST_C_Sigma_like"/>
    <property type="match status" value="1"/>
</dbReference>
<keyword evidence="3" id="KW-0808">Transferase</keyword>
<dbReference type="PROSITE" id="PS50405">
    <property type="entry name" value="GST_CTER"/>
    <property type="match status" value="1"/>
</dbReference>
<comment type="catalytic activity">
    <reaction evidence="5">
        <text>RX + glutathione = an S-substituted glutathione + a halide anion + H(+)</text>
        <dbReference type="Rhea" id="RHEA:16437"/>
        <dbReference type="ChEBI" id="CHEBI:15378"/>
        <dbReference type="ChEBI" id="CHEBI:16042"/>
        <dbReference type="ChEBI" id="CHEBI:17792"/>
        <dbReference type="ChEBI" id="CHEBI:57925"/>
        <dbReference type="ChEBI" id="CHEBI:90779"/>
        <dbReference type="EC" id="2.5.1.18"/>
    </reaction>
</comment>
<dbReference type="Pfam" id="PF02798">
    <property type="entry name" value="GST_N"/>
    <property type="match status" value="1"/>
</dbReference>
<proteinExistence type="inferred from homology"/>
<dbReference type="InterPro" id="IPR004046">
    <property type="entry name" value="GST_C"/>
</dbReference>
<dbReference type="InterPro" id="IPR010987">
    <property type="entry name" value="Glutathione-S-Trfase_C-like"/>
</dbReference>
<evidence type="ECO:0000256" key="2">
    <source>
        <dbReference type="ARBA" id="ARBA00012452"/>
    </source>
</evidence>
<feature type="domain" description="GST C-terminal" evidence="7">
    <location>
        <begin position="80"/>
        <end position="201"/>
    </location>
</feature>
<dbReference type="CDD" id="cd03039">
    <property type="entry name" value="GST_N_Sigma_like"/>
    <property type="match status" value="1"/>
</dbReference>
<evidence type="ECO:0000256" key="4">
    <source>
        <dbReference type="ARBA" id="ARBA00038317"/>
    </source>
</evidence>
<dbReference type="FunFam" id="1.20.1050.10:FF:000030">
    <property type="entry name" value="Glutathione S-transferase S1"/>
    <property type="match status" value="1"/>
</dbReference>
<evidence type="ECO:0000259" key="7">
    <source>
        <dbReference type="PROSITE" id="PS50405"/>
    </source>
</evidence>
<reference evidence="8 9" key="1">
    <citation type="journal article" date="2024" name="BMC Genomics">
        <title>De novo assembly and annotation of Popillia japonica's genome with initial clues to its potential as an invasive pest.</title>
        <authorList>
            <person name="Cucini C."/>
            <person name="Boschi S."/>
            <person name="Funari R."/>
            <person name="Cardaioli E."/>
            <person name="Iannotti N."/>
            <person name="Marturano G."/>
            <person name="Paoli F."/>
            <person name="Bruttini M."/>
            <person name="Carapelli A."/>
            <person name="Frati F."/>
            <person name="Nardi F."/>
        </authorList>
    </citation>
    <scope>NUCLEOTIDE SEQUENCE [LARGE SCALE GENOMIC DNA]</scope>
    <source>
        <strain evidence="8">DMR45628</strain>
    </source>
</reference>
<dbReference type="PROSITE" id="PS50404">
    <property type="entry name" value="GST_NTER"/>
    <property type="match status" value="1"/>
</dbReference>
<dbReference type="Proteomes" id="UP001458880">
    <property type="component" value="Unassembled WGS sequence"/>
</dbReference>
<evidence type="ECO:0000256" key="5">
    <source>
        <dbReference type="ARBA" id="ARBA00047960"/>
    </source>
</evidence>
<dbReference type="InterPro" id="IPR036249">
    <property type="entry name" value="Thioredoxin-like_sf"/>
</dbReference>
<dbReference type="SUPFAM" id="SSF47616">
    <property type="entry name" value="GST C-terminal domain-like"/>
    <property type="match status" value="1"/>
</dbReference>
<dbReference type="SUPFAM" id="SSF52833">
    <property type="entry name" value="Thioredoxin-like"/>
    <property type="match status" value="1"/>
</dbReference>
<dbReference type="PANTHER" id="PTHR11571:SF224">
    <property type="entry name" value="HEMATOPOIETIC PROSTAGLANDIN D SYNTHASE"/>
    <property type="match status" value="1"/>
</dbReference>
<dbReference type="Pfam" id="PF14497">
    <property type="entry name" value="GST_C_3"/>
    <property type="match status" value="1"/>
</dbReference>
<comment type="subunit">
    <text evidence="1">Homodimer.</text>
</comment>
<dbReference type="EC" id="2.5.1.18" evidence="2"/>
<evidence type="ECO:0000259" key="6">
    <source>
        <dbReference type="PROSITE" id="PS50404"/>
    </source>
</evidence>
<feature type="domain" description="GST N-terminal" evidence="6">
    <location>
        <begin position="1"/>
        <end position="78"/>
    </location>
</feature>
<dbReference type="GO" id="GO:0004602">
    <property type="term" value="F:glutathione peroxidase activity"/>
    <property type="evidence" value="ECO:0007669"/>
    <property type="project" value="UniProtKB-ARBA"/>
</dbReference>
<comment type="caution">
    <text evidence="8">The sequence shown here is derived from an EMBL/GenBank/DDBJ whole genome shotgun (WGS) entry which is preliminary data.</text>
</comment>
<dbReference type="SFLD" id="SFLDS00019">
    <property type="entry name" value="Glutathione_Transferase_(cytos"/>
    <property type="match status" value="1"/>
</dbReference>
<protein>
    <recommendedName>
        <fullName evidence="2">glutathione transferase</fullName>
        <ecNumber evidence="2">2.5.1.18</ecNumber>
    </recommendedName>
</protein>
<gene>
    <name evidence="8" type="ORF">QE152_g10097</name>
</gene>
<dbReference type="InterPro" id="IPR004045">
    <property type="entry name" value="Glutathione_S-Trfase_N"/>
</dbReference>
<comment type="similarity">
    <text evidence="4">Belongs to the GST superfamily. Sigma family.</text>
</comment>
<dbReference type="SFLD" id="SFLDG00363">
    <property type="entry name" value="AMPS_(cytGST):_Alpha-__Mu-__Pi"/>
    <property type="match status" value="1"/>
</dbReference>
<dbReference type="Gene3D" id="3.40.30.10">
    <property type="entry name" value="Glutaredoxin"/>
    <property type="match status" value="1"/>
</dbReference>
<evidence type="ECO:0000256" key="3">
    <source>
        <dbReference type="ARBA" id="ARBA00022679"/>
    </source>
</evidence>
<dbReference type="InterPro" id="IPR050213">
    <property type="entry name" value="GST_superfamily"/>
</dbReference>
<accession>A0AAW1LVE2</accession>
<evidence type="ECO:0000313" key="8">
    <source>
        <dbReference type="EMBL" id="KAK9738186.1"/>
    </source>
</evidence>
<dbReference type="SFLD" id="SFLDG01205">
    <property type="entry name" value="AMPS.1"/>
    <property type="match status" value="1"/>
</dbReference>
<dbReference type="EMBL" id="JASPKY010000089">
    <property type="protein sequence ID" value="KAK9738186.1"/>
    <property type="molecule type" value="Genomic_DNA"/>
</dbReference>
<dbReference type="PANTHER" id="PTHR11571">
    <property type="entry name" value="GLUTATHIONE S-TRANSFERASE"/>
    <property type="match status" value="1"/>
</dbReference>
<keyword evidence="9" id="KW-1185">Reference proteome</keyword>
<dbReference type="FunFam" id="3.40.30.10:FF:000035">
    <property type="entry name" value="hematopoietic prostaglandin D synthase"/>
    <property type="match status" value="1"/>
</dbReference>
<evidence type="ECO:0000256" key="1">
    <source>
        <dbReference type="ARBA" id="ARBA00011738"/>
    </source>
</evidence>
<dbReference type="InterPro" id="IPR036282">
    <property type="entry name" value="Glutathione-S-Trfase_C_sf"/>
</dbReference>
<dbReference type="InterPro" id="IPR040079">
    <property type="entry name" value="Glutathione_S-Trfase"/>
</dbReference>
<dbReference type="GO" id="GO:0004364">
    <property type="term" value="F:glutathione transferase activity"/>
    <property type="evidence" value="ECO:0007669"/>
    <property type="project" value="UniProtKB-EC"/>
</dbReference>
<dbReference type="Gene3D" id="1.20.1050.10">
    <property type="match status" value="1"/>
</dbReference>
<dbReference type="GO" id="GO:0006749">
    <property type="term" value="P:glutathione metabolic process"/>
    <property type="evidence" value="ECO:0007669"/>
    <property type="project" value="TreeGrafter"/>
</dbReference>
<organism evidence="8 9">
    <name type="scientific">Popillia japonica</name>
    <name type="common">Japanese beetle</name>
    <dbReference type="NCBI Taxonomy" id="7064"/>
    <lineage>
        <taxon>Eukaryota</taxon>
        <taxon>Metazoa</taxon>
        <taxon>Ecdysozoa</taxon>
        <taxon>Arthropoda</taxon>
        <taxon>Hexapoda</taxon>
        <taxon>Insecta</taxon>
        <taxon>Pterygota</taxon>
        <taxon>Neoptera</taxon>
        <taxon>Endopterygota</taxon>
        <taxon>Coleoptera</taxon>
        <taxon>Polyphaga</taxon>
        <taxon>Scarabaeiformia</taxon>
        <taxon>Scarabaeidae</taxon>
        <taxon>Rutelinae</taxon>
        <taxon>Popillia</taxon>
    </lineage>
</organism>